<gene>
    <name evidence="1" type="ORF">EVAR_91189_1</name>
</gene>
<evidence type="ECO:0000313" key="1">
    <source>
        <dbReference type="EMBL" id="GBP88238.1"/>
    </source>
</evidence>
<evidence type="ECO:0000313" key="2">
    <source>
        <dbReference type="Proteomes" id="UP000299102"/>
    </source>
</evidence>
<dbReference type="AlphaFoldDB" id="A0A4C1ZKD4"/>
<sequence>MVDLTQFEAHKTECVTWSNAMLTRFKKRPLNLGFQNIFKKSDKVTGDLHGAVKRKYEKPLRRRRSDRNPGHPLPAVVRQHWRSAHVALD</sequence>
<proteinExistence type="predicted"/>
<reference evidence="1 2" key="1">
    <citation type="journal article" date="2019" name="Commun. Biol.">
        <title>The bagworm genome reveals a unique fibroin gene that provides high tensile strength.</title>
        <authorList>
            <person name="Kono N."/>
            <person name="Nakamura H."/>
            <person name="Ohtoshi R."/>
            <person name="Tomita M."/>
            <person name="Numata K."/>
            <person name="Arakawa K."/>
        </authorList>
    </citation>
    <scope>NUCLEOTIDE SEQUENCE [LARGE SCALE GENOMIC DNA]</scope>
</reference>
<protein>
    <submittedName>
        <fullName evidence="1">Uncharacterized protein</fullName>
    </submittedName>
</protein>
<comment type="caution">
    <text evidence="1">The sequence shown here is derived from an EMBL/GenBank/DDBJ whole genome shotgun (WGS) entry which is preliminary data.</text>
</comment>
<dbReference type="Proteomes" id="UP000299102">
    <property type="component" value="Unassembled WGS sequence"/>
</dbReference>
<organism evidence="1 2">
    <name type="scientific">Eumeta variegata</name>
    <name type="common">Bagworm moth</name>
    <name type="synonym">Eumeta japonica</name>
    <dbReference type="NCBI Taxonomy" id="151549"/>
    <lineage>
        <taxon>Eukaryota</taxon>
        <taxon>Metazoa</taxon>
        <taxon>Ecdysozoa</taxon>
        <taxon>Arthropoda</taxon>
        <taxon>Hexapoda</taxon>
        <taxon>Insecta</taxon>
        <taxon>Pterygota</taxon>
        <taxon>Neoptera</taxon>
        <taxon>Endopterygota</taxon>
        <taxon>Lepidoptera</taxon>
        <taxon>Glossata</taxon>
        <taxon>Ditrysia</taxon>
        <taxon>Tineoidea</taxon>
        <taxon>Psychidae</taxon>
        <taxon>Oiketicinae</taxon>
        <taxon>Eumeta</taxon>
    </lineage>
</organism>
<keyword evidence="2" id="KW-1185">Reference proteome</keyword>
<name>A0A4C1ZKD4_EUMVA</name>
<accession>A0A4C1ZKD4</accession>
<dbReference type="EMBL" id="BGZK01001916">
    <property type="protein sequence ID" value="GBP88238.1"/>
    <property type="molecule type" value="Genomic_DNA"/>
</dbReference>